<organism evidence="1 2">
    <name type="scientific">Eretmocerus hayati</name>
    <dbReference type="NCBI Taxonomy" id="131215"/>
    <lineage>
        <taxon>Eukaryota</taxon>
        <taxon>Metazoa</taxon>
        <taxon>Ecdysozoa</taxon>
        <taxon>Arthropoda</taxon>
        <taxon>Hexapoda</taxon>
        <taxon>Insecta</taxon>
        <taxon>Pterygota</taxon>
        <taxon>Neoptera</taxon>
        <taxon>Endopterygota</taxon>
        <taxon>Hymenoptera</taxon>
        <taxon>Apocrita</taxon>
        <taxon>Proctotrupomorpha</taxon>
        <taxon>Chalcidoidea</taxon>
        <taxon>Aphelinidae</taxon>
        <taxon>Aphelininae</taxon>
        <taxon>Eretmocerus</taxon>
    </lineage>
</organism>
<dbReference type="EMBL" id="CM056743">
    <property type="protein sequence ID" value="KAJ8674549.1"/>
    <property type="molecule type" value="Genomic_DNA"/>
</dbReference>
<accession>A0ACC2NTX6</accession>
<protein>
    <submittedName>
        <fullName evidence="1">Uncharacterized protein</fullName>
    </submittedName>
</protein>
<dbReference type="Proteomes" id="UP001239111">
    <property type="component" value="Chromosome 3"/>
</dbReference>
<proteinExistence type="predicted"/>
<evidence type="ECO:0000313" key="1">
    <source>
        <dbReference type="EMBL" id="KAJ8674549.1"/>
    </source>
</evidence>
<sequence length="115" mass="12707">MFRQLNGITARPPVRELSEENNGAKFQVIGKEIVQTRYGPSVLLDLKDKKNHVLSSCLSKPLTELIKSNQRQYEGLSGEDKGVTLINQGSGKVEFEAPENGLEESAREDSSSSEE</sequence>
<gene>
    <name evidence="1" type="ORF">QAD02_005811</name>
</gene>
<keyword evidence="2" id="KW-1185">Reference proteome</keyword>
<comment type="caution">
    <text evidence="1">The sequence shown here is derived from an EMBL/GenBank/DDBJ whole genome shotgun (WGS) entry which is preliminary data.</text>
</comment>
<reference evidence="1" key="1">
    <citation type="submission" date="2023-04" db="EMBL/GenBank/DDBJ databases">
        <title>A chromosome-level genome assembly of the parasitoid wasp Eretmocerus hayati.</title>
        <authorList>
            <person name="Zhong Y."/>
            <person name="Liu S."/>
            <person name="Liu Y."/>
        </authorList>
    </citation>
    <scope>NUCLEOTIDE SEQUENCE</scope>
    <source>
        <strain evidence="1">ZJU_SS_LIU_2023</strain>
    </source>
</reference>
<name>A0ACC2NTX6_9HYME</name>
<evidence type="ECO:0000313" key="2">
    <source>
        <dbReference type="Proteomes" id="UP001239111"/>
    </source>
</evidence>